<dbReference type="Gene3D" id="4.10.640.40">
    <property type="entry name" value="Cytoplasmic polyadenylation element-binding protein, ZZ domain"/>
    <property type="match status" value="1"/>
</dbReference>
<dbReference type="EMBL" id="VJMH01006979">
    <property type="protein sequence ID" value="KAF0686673.1"/>
    <property type="molecule type" value="Genomic_DNA"/>
</dbReference>
<accession>A0A485LMJ8</accession>
<reference evidence="2" key="2">
    <citation type="submission" date="2019-06" db="EMBL/GenBank/DDBJ databases">
        <title>Genomics analysis of Aphanomyces spp. identifies a new class of oomycete effector associated with host adaptation.</title>
        <authorList>
            <person name="Gaulin E."/>
        </authorList>
    </citation>
    <scope>NUCLEOTIDE SEQUENCE</scope>
    <source>
        <strain evidence="2">CBS 578.67</strain>
    </source>
</reference>
<sequence>MKTPDQAAALIQARWKGRAYRIRQRHYVEAITIVQALQRGRAVRCDFAQYKAFRREQAREPKAEQSKARRERIWQQQQQLLYMESAITPERSERLLAIRRRRGARLIQRRWKEHAESSSIGRQRHAWDDDDDDDDDASSVASDGTTAAVVAADVFLAKKQAICMRVQQKVRQWSEKHPWKLVESSDASKAEKTQARLDTYRKLQTDTQALRQRVQTYCATVRQPRRDQPATAATRVAQCERRLHALMHPPPLPTATIATDNATAPSLPALPKSKARRVAATKHHDAIVSSVAAATKTYEMPVAGTVYDMRHRRPPPSWAIAGHDKVWTWPHATAAVHTDSNMDPHVETFLGGASTANEVDDDALIWPLYASRTRDTMPLVPSMVTHPALLACLNQPSKMDDDAYGTTFAATVSAQSQHVVADVTSQIQFNTQLRMAQDKTKDTPSPPPPSAADDEDDVEAVLGTDYARLRRDYMATRIQRRVRGLQGRQHANTIRAEYFVMVRGHAVRKGVCEECGDVPAVLQCNACEESTHFCPGCWVHVHSTRRRRLHVPVPMAVAPPPATALPKPAAVAPRPTAAIVSPLTIQHNQRPPQIQPHAAVATPSVAATAADTLLFQGVDTMQSMGATSTLQMVHLMSEPSVNLGNDATAMTSQQSIPPSEALPADVLLFGGVTSTDTKEAPVHAPPRTTNARLKTSPRHAQEQAGGGSTLAGPVRRSLKSRVSFAKASPSNIIEENKDKASAPHGTAS</sequence>
<evidence type="ECO:0000256" key="1">
    <source>
        <dbReference type="SAM" id="MobiDB-lite"/>
    </source>
</evidence>
<dbReference type="PROSITE" id="PS50096">
    <property type="entry name" value="IQ"/>
    <property type="match status" value="2"/>
</dbReference>
<dbReference type="Proteomes" id="UP000332933">
    <property type="component" value="Unassembled WGS sequence"/>
</dbReference>
<protein>
    <submittedName>
        <fullName evidence="3">Aste57867_21515 protein</fullName>
    </submittedName>
</protein>
<dbReference type="OrthoDB" id="168282at2759"/>
<feature type="compositionally biased region" description="Acidic residues" evidence="1">
    <location>
        <begin position="128"/>
        <end position="137"/>
    </location>
</feature>
<dbReference type="CDD" id="cd19757">
    <property type="entry name" value="Bbox1"/>
    <property type="match status" value="1"/>
</dbReference>
<keyword evidence="4" id="KW-1185">Reference proteome</keyword>
<dbReference type="AlphaFoldDB" id="A0A485LMJ8"/>
<organism evidence="3 4">
    <name type="scientific">Aphanomyces stellatus</name>
    <dbReference type="NCBI Taxonomy" id="120398"/>
    <lineage>
        <taxon>Eukaryota</taxon>
        <taxon>Sar</taxon>
        <taxon>Stramenopiles</taxon>
        <taxon>Oomycota</taxon>
        <taxon>Saprolegniomycetes</taxon>
        <taxon>Saprolegniales</taxon>
        <taxon>Verrucalvaceae</taxon>
        <taxon>Aphanomyces</taxon>
    </lineage>
</organism>
<name>A0A485LMJ8_9STRA</name>
<reference evidence="3 4" key="1">
    <citation type="submission" date="2019-03" db="EMBL/GenBank/DDBJ databases">
        <authorList>
            <person name="Gaulin E."/>
            <person name="Dumas B."/>
        </authorList>
    </citation>
    <scope>NUCLEOTIDE SEQUENCE [LARGE SCALE GENOMIC DNA]</scope>
    <source>
        <strain evidence="3">CBS 568.67</strain>
    </source>
</reference>
<feature type="region of interest" description="Disordered" evidence="1">
    <location>
        <begin position="118"/>
        <end position="142"/>
    </location>
</feature>
<dbReference type="EMBL" id="CAADRA010007005">
    <property type="protein sequence ID" value="VFT98185.1"/>
    <property type="molecule type" value="Genomic_DNA"/>
</dbReference>
<proteinExistence type="predicted"/>
<evidence type="ECO:0000313" key="2">
    <source>
        <dbReference type="EMBL" id="KAF0686673.1"/>
    </source>
</evidence>
<feature type="region of interest" description="Disordered" evidence="1">
    <location>
        <begin position="435"/>
        <end position="456"/>
    </location>
</feature>
<evidence type="ECO:0000313" key="3">
    <source>
        <dbReference type="EMBL" id="VFT98185.1"/>
    </source>
</evidence>
<evidence type="ECO:0000313" key="4">
    <source>
        <dbReference type="Proteomes" id="UP000332933"/>
    </source>
</evidence>
<dbReference type="InterPro" id="IPR038446">
    <property type="entry name" value="CEBP_ZZ_sf"/>
</dbReference>
<feature type="region of interest" description="Disordered" evidence="1">
    <location>
        <begin position="676"/>
        <end position="748"/>
    </location>
</feature>
<gene>
    <name evidence="3" type="primary">Aste57867_21515</name>
    <name evidence="2" type="ORF">As57867_021446</name>
    <name evidence="3" type="ORF">ASTE57867_21515</name>
</gene>